<dbReference type="Proteomes" id="UP001174909">
    <property type="component" value="Unassembled WGS sequence"/>
</dbReference>
<protein>
    <submittedName>
        <fullName evidence="1">Uncharacterized protein</fullName>
    </submittedName>
</protein>
<evidence type="ECO:0000313" key="2">
    <source>
        <dbReference type="Proteomes" id="UP001174909"/>
    </source>
</evidence>
<comment type="caution">
    <text evidence="1">The sequence shown here is derived from an EMBL/GenBank/DDBJ whole genome shotgun (WGS) entry which is preliminary data.</text>
</comment>
<accession>A0AA35XAW3</accession>
<reference evidence="1" key="1">
    <citation type="submission" date="2023-03" db="EMBL/GenBank/DDBJ databases">
        <authorList>
            <person name="Steffen K."/>
            <person name="Cardenas P."/>
        </authorList>
    </citation>
    <scope>NUCLEOTIDE SEQUENCE</scope>
</reference>
<gene>
    <name evidence="1" type="ORF">GBAR_LOCUS27810</name>
</gene>
<organism evidence="1 2">
    <name type="scientific">Geodia barretti</name>
    <name type="common">Barrett's horny sponge</name>
    <dbReference type="NCBI Taxonomy" id="519541"/>
    <lineage>
        <taxon>Eukaryota</taxon>
        <taxon>Metazoa</taxon>
        <taxon>Porifera</taxon>
        <taxon>Demospongiae</taxon>
        <taxon>Heteroscleromorpha</taxon>
        <taxon>Tetractinellida</taxon>
        <taxon>Astrophorina</taxon>
        <taxon>Geodiidae</taxon>
        <taxon>Geodia</taxon>
    </lineage>
</organism>
<sequence length="99" mass="11264">MGPIWEMEVRKFPWTCGDQQSVCRYTLPDHVLYCSMIVGCFVSTRNWWASLNCRFGYWCFKGTPNGGTGLFSGPRKGMASPSVAVWVVRWLQTNSQESS</sequence>
<proteinExistence type="predicted"/>
<keyword evidence="2" id="KW-1185">Reference proteome</keyword>
<evidence type="ECO:0000313" key="1">
    <source>
        <dbReference type="EMBL" id="CAI8050694.1"/>
    </source>
</evidence>
<feature type="non-terminal residue" evidence="1">
    <location>
        <position position="99"/>
    </location>
</feature>
<dbReference type="EMBL" id="CASHTH010003883">
    <property type="protein sequence ID" value="CAI8050694.1"/>
    <property type="molecule type" value="Genomic_DNA"/>
</dbReference>
<dbReference type="AlphaFoldDB" id="A0AA35XAW3"/>
<name>A0AA35XAW3_GEOBA</name>